<accession>A0A9P4N3Y2</accession>
<evidence type="ECO:0000313" key="2">
    <source>
        <dbReference type="EMBL" id="KAF2257591.1"/>
    </source>
</evidence>
<gene>
    <name evidence="2" type="ORF">CC78DRAFT_573063</name>
</gene>
<dbReference type="EMBL" id="ML986913">
    <property type="protein sequence ID" value="KAF2257591.1"/>
    <property type="molecule type" value="Genomic_DNA"/>
</dbReference>
<keyword evidence="3" id="KW-1185">Reference proteome</keyword>
<dbReference type="OrthoDB" id="3787196at2759"/>
<protein>
    <submittedName>
        <fullName evidence="2">Uncharacterized protein</fullName>
    </submittedName>
</protein>
<evidence type="ECO:0000313" key="3">
    <source>
        <dbReference type="Proteomes" id="UP000800093"/>
    </source>
</evidence>
<reference evidence="3" key="1">
    <citation type="journal article" date="2020" name="Stud. Mycol.">
        <title>101 Dothideomycetes genomes: A test case for predicting lifestyles and emergence of pathogens.</title>
        <authorList>
            <person name="Haridas S."/>
            <person name="Albert R."/>
            <person name="Binder M."/>
            <person name="Bloem J."/>
            <person name="LaButti K."/>
            <person name="Salamov A."/>
            <person name="Andreopoulos B."/>
            <person name="Baker S."/>
            <person name="Barry K."/>
            <person name="Bills G."/>
            <person name="Bluhm B."/>
            <person name="Cannon C."/>
            <person name="Castanera R."/>
            <person name="Culley D."/>
            <person name="Daum C."/>
            <person name="Ezra D."/>
            <person name="Gonzalez J."/>
            <person name="Henrissat B."/>
            <person name="Kuo A."/>
            <person name="Liang C."/>
            <person name="Lipzen A."/>
            <person name="Lutzoni F."/>
            <person name="Magnuson J."/>
            <person name="Mondo S."/>
            <person name="Nolan M."/>
            <person name="Ohm R."/>
            <person name="Pangilinan J."/>
            <person name="Park H.-J."/>
            <person name="Ramirez L."/>
            <person name="Alfaro M."/>
            <person name="Sun H."/>
            <person name="Tritt A."/>
            <person name="Yoshinaga Y."/>
            <person name="Zwiers L.-H."/>
            <person name="Turgeon B."/>
            <person name="Goodwin S."/>
            <person name="Spatafora J."/>
            <person name="Crous P."/>
            <person name="Grigoriev I."/>
        </authorList>
    </citation>
    <scope>NUCLEOTIDE SEQUENCE [LARGE SCALE GENOMIC DNA]</scope>
    <source>
        <strain evidence="3">CBS 304.66</strain>
    </source>
</reference>
<sequence>MEDEYIRVLRNRIRRNMKEQIKTTSSMQDIDQKISSLLQQDSNLKHQYQELERTIAAEFNEYACKTHEALAKRVLTTLPRELRDMIYTYLNPPICDITITRAEARAKQRTSKSRNGPPICPLGHHDYNTQISNRAHITSNIDTTSGTHTPTHNPHPFSLALATEATISYFHLATYVIQDIDDLLPALSIPPFNNSVPASSCVRRVQIDIRTHHHHTKNYLLSKLNPRSESPSSPKESEIPKNKVCKPGPKSRTSDAPSLSPVYASITNSLTTLLNLAFSHPQPHIHIRLRTSGSGVYRSGVRTMHVIRPLVLRMKERGFVVSVEHVPVGESEWEREDLTGEFDVGEGEWEGMQRLRFGSVRG</sequence>
<dbReference type="Proteomes" id="UP000800093">
    <property type="component" value="Unassembled WGS sequence"/>
</dbReference>
<comment type="caution">
    <text evidence="2">The sequence shown here is derived from an EMBL/GenBank/DDBJ whole genome shotgun (WGS) entry which is preliminary data.</text>
</comment>
<organism evidence="2 3">
    <name type="scientific">Lojkania enalia</name>
    <dbReference type="NCBI Taxonomy" id="147567"/>
    <lineage>
        <taxon>Eukaryota</taxon>
        <taxon>Fungi</taxon>
        <taxon>Dikarya</taxon>
        <taxon>Ascomycota</taxon>
        <taxon>Pezizomycotina</taxon>
        <taxon>Dothideomycetes</taxon>
        <taxon>Pleosporomycetidae</taxon>
        <taxon>Pleosporales</taxon>
        <taxon>Pleosporales incertae sedis</taxon>
        <taxon>Lojkania</taxon>
    </lineage>
</organism>
<feature type="region of interest" description="Disordered" evidence="1">
    <location>
        <begin position="218"/>
        <end position="258"/>
    </location>
</feature>
<proteinExistence type="predicted"/>
<evidence type="ECO:0000256" key="1">
    <source>
        <dbReference type="SAM" id="MobiDB-lite"/>
    </source>
</evidence>
<name>A0A9P4N3Y2_9PLEO</name>
<dbReference type="AlphaFoldDB" id="A0A9P4N3Y2"/>